<proteinExistence type="predicted"/>
<dbReference type="Proteomes" id="UP000670092">
    <property type="component" value="Unassembled WGS sequence"/>
</dbReference>
<organism evidence="1 2">
    <name type="scientific">Ajellomyces capsulatus</name>
    <name type="common">Darling's disease fungus</name>
    <name type="synonym">Histoplasma capsulatum</name>
    <dbReference type="NCBI Taxonomy" id="5037"/>
    <lineage>
        <taxon>Eukaryota</taxon>
        <taxon>Fungi</taxon>
        <taxon>Dikarya</taxon>
        <taxon>Ascomycota</taxon>
        <taxon>Pezizomycotina</taxon>
        <taxon>Eurotiomycetes</taxon>
        <taxon>Eurotiomycetidae</taxon>
        <taxon>Onygenales</taxon>
        <taxon>Ajellomycetaceae</taxon>
        <taxon>Histoplasma</taxon>
    </lineage>
</organism>
<dbReference type="AlphaFoldDB" id="A0A8H8CVU7"/>
<dbReference type="EMBL" id="JAEVHI010000005">
    <property type="protein sequence ID" value="KAG5290673.1"/>
    <property type="molecule type" value="Genomic_DNA"/>
</dbReference>
<reference evidence="1 2" key="1">
    <citation type="submission" date="2021-01" db="EMBL/GenBank/DDBJ databases">
        <title>Chromosome-level genome assembly of a human fungal pathogen reveals clustering of transcriptionally co-regulated genes.</title>
        <authorList>
            <person name="Voorhies M."/>
            <person name="Cohen S."/>
            <person name="Shea T.P."/>
            <person name="Petrus S."/>
            <person name="Munoz J.F."/>
            <person name="Poplawski S."/>
            <person name="Goldman W.E."/>
            <person name="Michael T."/>
            <person name="Cuomo C.A."/>
            <person name="Sil A."/>
            <person name="Beyhan S."/>
        </authorList>
    </citation>
    <scope>NUCLEOTIDE SEQUENCE [LARGE SCALE GENOMIC DNA]</scope>
    <source>
        <strain evidence="1 2">G184AR</strain>
    </source>
</reference>
<protein>
    <submittedName>
        <fullName evidence="1">Uncharacterized protein</fullName>
    </submittedName>
</protein>
<name>A0A8H8CVU7_AJECA</name>
<dbReference type="VEuPathDB" id="FungiDB:I7I52_07767"/>
<sequence>MGSSSVELCDSSSCAPAAGSSFDLDSVASGPGSDATGGWWLPGISSWRNCSGTSRACFSGGLFGEGGSAEGPGGAAESAWSNRSMKFCLTLRPVWGMPRRFSSAFKSVTFQFL</sequence>
<gene>
    <name evidence="1" type="ORF">I7I52_07767</name>
</gene>
<evidence type="ECO:0000313" key="2">
    <source>
        <dbReference type="Proteomes" id="UP000670092"/>
    </source>
</evidence>
<comment type="caution">
    <text evidence="1">The sequence shown here is derived from an EMBL/GenBank/DDBJ whole genome shotgun (WGS) entry which is preliminary data.</text>
</comment>
<accession>A0A8H8CVU7</accession>
<evidence type="ECO:0000313" key="1">
    <source>
        <dbReference type="EMBL" id="KAG5290673.1"/>
    </source>
</evidence>